<dbReference type="GO" id="GO:0004660">
    <property type="term" value="F:protein farnesyltransferase activity"/>
    <property type="evidence" value="ECO:0007669"/>
    <property type="project" value="TreeGrafter"/>
</dbReference>
<dbReference type="GO" id="GO:0046872">
    <property type="term" value="F:metal ion binding"/>
    <property type="evidence" value="ECO:0007669"/>
    <property type="project" value="UniProtKB-KW"/>
</dbReference>
<dbReference type="PANTHER" id="PTHR11774">
    <property type="entry name" value="GERANYLGERANYL TRANSFERASE TYPE BETA SUBUNIT"/>
    <property type="match status" value="1"/>
</dbReference>
<keyword evidence="4 9" id="KW-0808">Transferase</keyword>
<dbReference type="Gene3D" id="1.50.10.20">
    <property type="match status" value="1"/>
</dbReference>
<dbReference type="EMBL" id="BJWL01000011">
    <property type="protein sequence ID" value="GFY95983.1"/>
    <property type="molecule type" value="Genomic_DNA"/>
</dbReference>
<comment type="cofactor">
    <cofactor evidence="1">
        <name>Zn(2+)</name>
        <dbReference type="ChEBI" id="CHEBI:29105"/>
    </cofactor>
</comment>
<evidence type="ECO:0000313" key="10">
    <source>
        <dbReference type="Proteomes" id="UP000585474"/>
    </source>
</evidence>
<comment type="caution">
    <text evidence="9">The sequence shown here is derived from an EMBL/GenBank/DDBJ whole genome shotgun (WGS) entry which is preliminary data.</text>
</comment>
<keyword evidence="10" id="KW-1185">Reference proteome</keyword>
<evidence type="ECO:0000256" key="3">
    <source>
        <dbReference type="ARBA" id="ARBA00022602"/>
    </source>
</evidence>
<keyword evidence="3" id="KW-0637">Prenyltransferase</keyword>
<feature type="domain" description="Prenyltransferase alpha-alpha toroid" evidence="8">
    <location>
        <begin position="1"/>
        <end position="59"/>
    </location>
</feature>
<accession>A0A7J0FBK2</accession>
<dbReference type="AlphaFoldDB" id="A0A7J0FBK2"/>
<evidence type="ECO:0000256" key="1">
    <source>
        <dbReference type="ARBA" id="ARBA00001947"/>
    </source>
</evidence>
<dbReference type="SUPFAM" id="SSF48239">
    <property type="entry name" value="Terpenoid cyclases/Protein prenyltransferases"/>
    <property type="match status" value="1"/>
</dbReference>
<gene>
    <name evidence="9" type="ORF">Acr_11g0002890</name>
</gene>
<evidence type="ECO:0000256" key="5">
    <source>
        <dbReference type="ARBA" id="ARBA00022723"/>
    </source>
</evidence>
<reference evidence="9 10" key="1">
    <citation type="submission" date="2019-07" db="EMBL/GenBank/DDBJ databases">
        <title>De Novo Assembly of kiwifruit Actinidia rufa.</title>
        <authorList>
            <person name="Sugita-Konishi S."/>
            <person name="Sato K."/>
            <person name="Mori E."/>
            <person name="Abe Y."/>
            <person name="Kisaki G."/>
            <person name="Hamano K."/>
            <person name="Suezawa K."/>
            <person name="Otani M."/>
            <person name="Fukuda T."/>
            <person name="Manabe T."/>
            <person name="Gomi K."/>
            <person name="Tabuchi M."/>
            <person name="Akimitsu K."/>
            <person name="Kataoka I."/>
        </authorList>
    </citation>
    <scope>NUCLEOTIDE SEQUENCE [LARGE SCALE GENOMIC DNA]</scope>
    <source>
        <strain evidence="10">cv. Fuchu</strain>
    </source>
</reference>
<dbReference type="Proteomes" id="UP000585474">
    <property type="component" value="Unassembled WGS sequence"/>
</dbReference>
<evidence type="ECO:0000313" key="9">
    <source>
        <dbReference type="EMBL" id="GFY95983.1"/>
    </source>
</evidence>
<evidence type="ECO:0000256" key="7">
    <source>
        <dbReference type="ARBA" id="ARBA00022833"/>
    </source>
</evidence>
<keyword evidence="5" id="KW-0479">Metal-binding</keyword>
<name>A0A7J0FBK2_9ERIC</name>
<dbReference type="Pfam" id="PF00432">
    <property type="entry name" value="Prenyltrans"/>
    <property type="match status" value="1"/>
</dbReference>
<protein>
    <submittedName>
        <fullName evidence="9">Prenyltransferase family protein</fullName>
    </submittedName>
</protein>
<dbReference type="PANTHER" id="PTHR11774:SF6">
    <property type="entry name" value="PROTEIN FARNESYLTRANSFERASE SUBUNIT BETA"/>
    <property type="match status" value="1"/>
</dbReference>
<dbReference type="InterPro" id="IPR008930">
    <property type="entry name" value="Terpenoid_cyclase/PrenylTrfase"/>
</dbReference>
<evidence type="ECO:0000256" key="2">
    <source>
        <dbReference type="ARBA" id="ARBA00010497"/>
    </source>
</evidence>
<organism evidence="9 10">
    <name type="scientific">Actinidia rufa</name>
    <dbReference type="NCBI Taxonomy" id="165716"/>
    <lineage>
        <taxon>Eukaryota</taxon>
        <taxon>Viridiplantae</taxon>
        <taxon>Streptophyta</taxon>
        <taxon>Embryophyta</taxon>
        <taxon>Tracheophyta</taxon>
        <taxon>Spermatophyta</taxon>
        <taxon>Magnoliopsida</taxon>
        <taxon>eudicotyledons</taxon>
        <taxon>Gunneridae</taxon>
        <taxon>Pentapetalae</taxon>
        <taxon>asterids</taxon>
        <taxon>Ericales</taxon>
        <taxon>Actinidiaceae</taxon>
        <taxon>Actinidia</taxon>
    </lineage>
</organism>
<dbReference type="InterPro" id="IPR045089">
    <property type="entry name" value="PGGT1B-like"/>
</dbReference>
<evidence type="ECO:0000259" key="8">
    <source>
        <dbReference type="Pfam" id="PF00432"/>
    </source>
</evidence>
<keyword evidence="7" id="KW-0862">Zinc</keyword>
<sequence length="187" mass="20568">MHDGGEIDVRACYTAISVASILNVLDYELVQNVGNYILSCQTYEGGIAGEPCSEAHGGIGWYLDKDWRVDFRGEQINWLMAATLFWQGGVSALIQRLHSIVDEQLLPSEAGEEDRSTDSTRISAASDFCEGEEGLEEDLSRVDEACHFRRAVKIAGSRSYVVSLCISGTTEPSLLASLKWGKKLEPF</sequence>
<evidence type="ECO:0000256" key="6">
    <source>
        <dbReference type="ARBA" id="ARBA00022737"/>
    </source>
</evidence>
<proteinExistence type="inferred from homology"/>
<dbReference type="GO" id="GO:0005965">
    <property type="term" value="C:protein farnesyltransferase complex"/>
    <property type="evidence" value="ECO:0007669"/>
    <property type="project" value="TreeGrafter"/>
</dbReference>
<evidence type="ECO:0000256" key="4">
    <source>
        <dbReference type="ARBA" id="ARBA00022679"/>
    </source>
</evidence>
<keyword evidence="6" id="KW-0677">Repeat</keyword>
<comment type="similarity">
    <text evidence="2">Belongs to the protein prenyltransferase subunit beta family.</text>
</comment>
<dbReference type="OrthoDB" id="10261146at2759"/>
<dbReference type="InterPro" id="IPR001330">
    <property type="entry name" value="Prenyltrans"/>
</dbReference>